<dbReference type="EMBL" id="OP114730">
    <property type="protein sequence ID" value="UYE94816.1"/>
    <property type="molecule type" value="Genomic_DNA"/>
</dbReference>
<dbReference type="InterPro" id="IPR007539">
    <property type="entry name" value="DUF551"/>
</dbReference>
<sequence>MADWIKCSERMPEKYTDVLIVTFNPGDILLAYLNKSNEFCYDRDDDGDEMICYATHWQPLPEPPQE</sequence>
<proteinExistence type="predicted"/>
<accession>A0A9X9P1B4</accession>
<keyword evidence="3" id="KW-1185">Reference proteome</keyword>
<protein>
    <recommendedName>
        <fullName evidence="1">DUF551 domain-containing protein</fullName>
    </recommendedName>
</protein>
<feature type="domain" description="DUF551" evidence="1">
    <location>
        <begin position="4"/>
        <end position="65"/>
    </location>
</feature>
<gene>
    <name evidence="2" type="ORF">SBP_00064</name>
</gene>
<evidence type="ECO:0000313" key="2">
    <source>
        <dbReference type="EMBL" id="UYE94816.1"/>
    </source>
</evidence>
<dbReference type="Proteomes" id="UP001163296">
    <property type="component" value="Segment"/>
</dbReference>
<name>A0A9X9P1B4_9CAUD</name>
<evidence type="ECO:0000313" key="3">
    <source>
        <dbReference type="Proteomes" id="UP001163296"/>
    </source>
</evidence>
<dbReference type="Pfam" id="PF04448">
    <property type="entry name" value="DUF551"/>
    <property type="match status" value="1"/>
</dbReference>
<evidence type="ECO:0000259" key="1">
    <source>
        <dbReference type="Pfam" id="PF04448"/>
    </source>
</evidence>
<reference evidence="2" key="1">
    <citation type="submission" date="2022-07" db="EMBL/GenBank/DDBJ databases">
        <authorList>
            <person name="Asif M."/>
            <person name="Alvi I.A."/>
            <person name="Rehman S.U."/>
        </authorList>
    </citation>
    <scope>NUCLEOTIDE SEQUENCE</scope>
</reference>
<organism evidence="2 3">
    <name type="scientific">Klebsiella phage SBP</name>
    <dbReference type="NCBI Taxonomy" id="2973661"/>
    <lineage>
        <taxon>Viruses</taxon>
        <taxon>Duplodnaviria</taxon>
        <taxon>Heunggongvirae</taxon>
        <taxon>Uroviricota</taxon>
        <taxon>Caudoviricetes</taxon>
        <taxon>Jameshumphriesvirinae</taxon>
        <taxon>Zewailvirus</taxon>
        <taxon>Zewailvirus SBP</taxon>
    </lineage>
</organism>